<reference evidence="1 2" key="1">
    <citation type="submission" date="2018-12" db="EMBL/GenBank/DDBJ databases">
        <authorList>
            <person name="Li F."/>
        </authorList>
    </citation>
    <scope>NUCLEOTIDE SEQUENCE [LARGE SCALE GENOMIC DNA]</scope>
    <source>
        <strain evidence="1 2">EGI 6500705</strain>
    </source>
</reference>
<comment type="caution">
    <text evidence="1">The sequence shown here is derived from an EMBL/GenBank/DDBJ whole genome shotgun (WGS) entry which is preliminary data.</text>
</comment>
<keyword evidence="2" id="KW-1185">Reference proteome</keyword>
<name>A0A433JPD9_9MICO</name>
<dbReference type="RefSeq" id="WP_127050969.1">
    <property type="nucleotide sequence ID" value="NZ_RZGZ01000004.1"/>
</dbReference>
<evidence type="ECO:0000313" key="2">
    <source>
        <dbReference type="Proteomes" id="UP000274909"/>
    </source>
</evidence>
<dbReference type="EMBL" id="RZGZ01000004">
    <property type="protein sequence ID" value="RUQ98116.1"/>
    <property type="molecule type" value="Genomic_DNA"/>
</dbReference>
<proteinExistence type="predicted"/>
<dbReference type="Proteomes" id="UP000274909">
    <property type="component" value="Unassembled WGS sequence"/>
</dbReference>
<gene>
    <name evidence="1" type="ORF">ELQ94_13900</name>
</gene>
<dbReference type="AlphaFoldDB" id="A0A433JPD9"/>
<evidence type="ECO:0000313" key="1">
    <source>
        <dbReference type="EMBL" id="RUQ98116.1"/>
    </source>
</evidence>
<accession>A0A433JPD9</accession>
<protein>
    <submittedName>
        <fullName evidence="1">Uncharacterized protein</fullName>
    </submittedName>
</protein>
<organism evidence="1 2">
    <name type="scientific">Labedella endophytica</name>
    <dbReference type="NCBI Taxonomy" id="1523160"/>
    <lineage>
        <taxon>Bacteria</taxon>
        <taxon>Bacillati</taxon>
        <taxon>Actinomycetota</taxon>
        <taxon>Actinomycetes</taxon>
        <taxon>Micrococcales</taxon>
        <taxon>Microbacteriaceae</taxon>
        <taxon>Labedella</taxon>
    </lineage>
</organism>
<sequence length="156" mass="16302">MTWTLGMRRTGVMERTGGMRRMRRVGLTAGLGLVMAAALAGCASPGGYAVIDAEPAADSPALPELPDYALDNVDESTLRYAGDDDGTPLWLGVGAETATMCLFAYPNETEWIVSCGGDAGPLEMSGAGSTYRLQPDGMPVPDGWTAVSENVLVRGD</sequence>
<dbReference type="OrthoDB" id="5113452at2"/>